<dbReference type="Proteomes" id="UP001589698">
    <property type="component" value="Unassembled WGS sequence"/>
</dbReference>
<dbReference type="InterPro" id="IPR013097">
    <property type="entry name" value="Dabb"/>
</dbReference>
<keyword evidence="3" id="KW-1185">Reference proteome</keyword>
<proteinExistence type="predicted"/>
<evidence type="ECO:0000313" key="3">
    <source>
        <dbReference type="Proteomes" id="UP001589698"/>
    </source>
</evidence>
<sequence>MIRHCVFVRFRPDIPSAVRATIFGDIASVAERMPGLVAAHVGANVSPEHGMDKGFSEGFILDFLDAGARDAYLIDPEHQRIGARLVAAADSGADGIFVYDLQIS</sequence>
<dbReference type="SUPFAM" id="SSF54909">
    <property type="entry name" value="Dimeric alpha+beta barrel"/>
    <property type="match status" value="1"/>
</dbReference>
<dbReference type="InterPro" id="IPR011008">
    <property type="entry name" value="Dimeric_a/b-barrel"/>
</dbReference>
<evidence type="ECO:0000313" key="2">
    <source>
        <dbReference type="EMBL" id="MFC0221157.1"/>
    </source>
</evidence>
<dbReference type="Pfam" id="PF07876">
    <property type="entry name" value="Dabb"/>
    <property type="match status" value="1"/>
</dbReference>
<dbReference type="EMBL" id="JBHLXH010000001">
    <property type="protein sequence ID" value="MFC0221157.1"/>
    <property type="molecule type" value="Genomic_DNA"/>
</dbReference>
<organism evidence="2 3">
    <name type="scientific">Nocardioides zeicaulis</name>
    <dbReference type="NCBI Taxonomy" id="1776857"/>
    <lineage>
        <taxon>Bacteria</taxon>
        <taxon>Bacillati</taxon>
        <taxon>Actinomycetota</taxon>
        <taxon>Actinomycetes</taxon>
        <taxon>Propionibacteriales</taxon>
        <taxon>Nocardioidaceae</taxon>
        <taxon>Nocardioides</taxon>
    </lineage>
</organism>
<dbReference type="PROSITE" id="PS51502">
    <property type="entry name" value="S_R_A_B_BARREL"/>
    <property type="match status" value="1"/>
</dbReference>
<evidence type="ECO:0000259" key="1">
    <source>
        <dbReference type="PROSITE" id="PS51502"/>
    </source>
</evidence>
<feature type="domain" description="Stress-response A/B barrel" evidence="1">
    <location>
        <begin position="2"/>
        <end position="101"/>
    </location>
</feature>
<dbReference type="Gene3D" id="3.30.70.100">
    <property type="match status" value="1"/>
</dbReference>
<dbReference type="SMART" id="SM00886">
    <property type="entry name" value="Dabb"/>
    <property type="match status" value="1"/>
</dbReference>
<accession>A0ABV6DWP7</accession>
<name>A0ABV6DWP7_9ACTN</name>
<reference evidence="2 3" key="1">
    <citation type="submission" date="2024-09" db="EMBL/GenBank/DDBJ databases">
        <authorList>
            <person name="Sun Q."/>
            <person name="Mori K."/>
        </authorList>
    </citation>
    <scope>NUCLEOTIDE SEQUENCE [LARGE SCALE GENOMIC DNA]</scope>
    <source>
        <strain evidence="2 3">CCM 8654</strain>
    </source>
</reference>
<protein>
    <submittedName>
        <fullName evidence="2">Dabb family protein</fullName>
    </submittedName>
</protein>
<dbReference type="RefSeq" id="WP_378516863.1">
    <property type="nucleotide sequence ID" value="NZ_CBCSDI010000003.1"/>
</dbReference>
<comment type="caution">
    <text evidence="2">The sequence shown here is derived from an EMBL/GenBank/DDBJ whole genome shotgun (WGS) entry which is preliminary data.</text>
</comment>
<gene>
    <name evidence="2" type="ORF">ACFFJG_01585</name>
</gene>